<dbReference type="EMBL" id="UINC01018018">
    <property type="protein sequence ID" value="SVA75282.1"/>
    <property type="molecule type" value="Genomic_DNA"/>
</dbReference>
<dbReference type="AlphaFoldDB" id="A0A381YFA7"/>
<evidence type="ECO:0000256" key="1">
    <source>
        <dbReference type="SAM" id="Phobius"/>
    </source>
</evidence>
<sequence>MKLFNLKQNFYFRIILILFFLFFLGISGLDLYINEKLPDENEIKEIELQVPLKI</sequence>
<keyword evidence="1" id="KW-1133">Transmembrane helix</keyword>
<evidence type="ECO:0000313" key="2">
    <source>
        <dbReference type="EMBL" id="SVA75282.1"/>
    </source>
</evidence>
<name>A0A381YFA7_9ZZZZ</name>
<keyword evidence="1" id="KW-0812">Transmembrane</keyword>
<gene>
    <name evidence="2" type="ORF">METZ01_LOCUS128136</name>
</gene>
<protein>
    <submittedName>
        <fullName evidence="2">Uncharacterized protein</fullName>
    </submittedName>
</protein>
<accession>A0A381YFA7</accession>
<organism evidence="2">
    <name type="scientific">marine metagenome</name>
    <dbReference type="NCBI Taxonomy" id="408172"/>
    <lineage>
        <taxon>unclassified sequences</taxon>
        <taxon>metagenomes</taxon>
        <taxon>ecological metagenomes</taxon>
    </lineage>
</organism>
<keyword evidence="1" id="KW-0472">Membrane</keyword>
<feature type="transmembrane region" description="Helical" evidence="1">
    <location>
        <begin position="12"/>
        <end position="33"/>
    </location>
</feature>
<proteinExistence type="predicted"/>
<reference evidence="2" key="1">
    <citation type="submission" date="2018-05" db="EMBL/GenBank/DDBJ databases">
        <authorList>
            <person name="Lanie J.A."/>
            <person name="Ng W.-L."/>
            <person name="Kazmierczak K.M."/>
            <person name="Andrzejewski T.M."/>
            <person name="Davidsen T.M."/>
            <person name="Wayne K.J."/>
            <person name="Tettelin H."/>
            <person name="Glass J.I."/>
            <person name="Rusch D."/>
            <person name="Podicherti R."/>
            <person name="Tsui H.-C.T."/>
            <person name="Winkler M.E."/>
        </authorList>
    </citation>
    <scope>NUCLEOTIDE SEQUENCE</scope>
</reference>
<feature type="non-terminal residue" evidence="2">
    <location>
        <position position="54"/>
    </location>
</feature>